<dbReference type="SUPFAM" id="SSF51735">
    <property type="entry name" value="NAD(P)-binding Rossmann-fold domains"/>
    <property type="match status" value="1"/>
</dbReference>
<keyword evidence="9" id="KW-1185">Reference proteome</keyword>
<feature type="domain" description="Glycosyl hydrolase 109 C-terminal" evidence="7">
    <location>
        <begin position="169"/>
        <end position="327"/>
    </location>
</feature>
<evidence type="ECO:0000256" key="2">
    <source>
        <dbReference type="ARBA" id="ARBA00009329"/>
    </source>
</evidence>
<dbReference type="PANTHER" id="PTHR43818:SF1">
    <property type="entry name" value="GLYCOSYL HYDROLASE FAMILY 109 PROTEIN"/>
    <property type="match status" value="1"/>
</dbReference>
<sequence>MMNMNRKNFIAASALAAAFPRMGSAVAPMGRIRVGIIGLGMRGKGAVKRLSKIRDVEIVALCDLREEMVVRSQNMLTDAGLPSAKCFSGTEEVWKDLVALDLDLVYIATPWRWHTPMCIHAMQNGKHAATEVPAAVTVEECWQLVDTAEQTGRHCMMLENCCYDFFELQTLNMVRQGVFGELTHVEGAYIHALCGLIAKEEGGYQGQWRFHQNNTKKGNLYPTHGLGPVAQCLDINRGNKFNHLVSMSSRQAAFTAWATENNRPEMAALENYRGDMNTTLIQCAKGQTLMLQHDVSTPRPYSRIHLLQGTKGMARKYPEPRIALGHKWQSDEQMKELAAKYEHPLSRTMGAIAKKVGGHGGMDFIMDYRLAYCLKNGLPLDQDVYDAAAWSCIMPLSIDSVAKGSERMMVPDFTRGKWKTNEPLPIVDVDPSKLPVVGM</sequence>
<dbReference type="GO" id="GO:0000166">
    <property type="term" value="F:nucleotide binding"/>
    <property type="evidence" value="ECO:0007669"/>
    <property type="project" value="InterPro"/>
</dbReference>
<dbReference type="PANTHER" id="PTHR43818">
    <property type="entry name" value="BCDNA.GH03377"/>
    <property type="match status" value="1"/>
</dbReference>
<dbReference type="Pfam" id="PF21252">
    <property type="entry name" value="Glyco_hydro_109_C"/>
    <property type="match status" value="1"/>
</dbReference>
<dbReference type="Gene3D" id="3.40.50.720">
    <property type="entry name" value="NAD(P)-binding Rossmann-like Domain"/>
    <property type="match status" value="1"/>
</dbReference>
<dbReference type="GO" id="GO:0016798">
    <property type="term" value="F:hydrolase activity, acting on glycosyl bonds"/>
    <property type="evidence" value="ECO:0007669"/>
    <property type="project" value="UniProtKB-KW"/>
</dbReference>
<comment type="cofactor">
    <cofactor evidence="1">
        <name>NAD(+)</name>
        <dbReference type="ChEBI" id="CHEBI:57540"/>
    </cofactor>
</comment>
<dbReference type="Proteomes" id="UP000366872">
    <property type="component" value="Unassembled WGS sequence"/>
</dbReference>
<keyword evidence="5" id="KW-0326">Glycosidase</keyword>
<keyword evidence="4" id="KW-0520">NAD</keyword>
<evidence type="ECO:0000256" key="1">
    <source>
        <dbReference type="ARBA" id="ARBA00001911"/>
    </source>
</evidence>
<evidence type="ECO:0000259" key="6">
    <source>
        <dbReference type="Pfam" id="PF01408"/>
    </source>
</evidence>
<dbReference type="EMBL" id="CAAHFG010000003">
    <property type="protein sequence ID" value="VGO15751.1"/>
    <property type="molecule type" value="Genomic_DNA"/>
</dbReference>
<dbReference type="InterPro" id="IPR000683">
    <property type="entry name" value="Gfo/Idh/MocA-like_OxRdtase_N"/>
</dbReference>
<evidence type="ECO:0000259" key="7">
    <source>
        <dbReference type="Pfam" id="PF21252"/>
    </source>
</evidence>
<protein>
    <submittedName>
        <fullName evidence="8">Glycosyl hydrolase family 109 protein 1</fullName>
    </submittedName>
</protein>
<keyword evidence="3 8" id="KW-0378">Hydrolase</keyword>
<evidence type="ECO:0000313" key="9">
    <source>
        <dbReference type="Proteomes" id="UP000366872"/>
    </source>
</evidence>
<dbReference type="InterPro" id="IPR050463">
    <property type="entry name" value="Gfo/Idh/MocA_oxidrdct_glycsds"/>
</dbReference>
<accession>A0A6C2U8A7</accession>
<dbReference type="InterPro" id="IPR049303">
    <property type="entry name" value="Glyco_hydro_109_C"/>
</dbReference>
<gene>
    <name evidence="8" type="ORF">PDESU_04336</name>
</gene>
<name>A0A6C2U8A7_PONDE</name>
<evidence type="ECO:0000313" key="8">
    <source>
        <dbReference type="EMBL" id="VGO15751.1"/>
    </source>
</evidence>
<dbReference type="Pfam" id="PF01408">
    <property type="entry name" value="GFO_IDH_MocA"/>
    <property type="match status" value="1"/>
</dbReference>
<reference evidence="8 9" key="1">
    <citation type="submission" date="2019-04" db="EMBL/GenBank/DDBJ databases">
        <authorList>
            <person name="Van Vliet M D."/>
        </authorList>
    </citation>
    <scope>NUCLEOTIDE SEQUENCE [LARGE SCALE GENOMIC DNA]</scope>
    <source>
        <strain evidence="8 9">F1</strain>
    </source>
</reference>
<dbReference type="AlphaFoldDB" id="A0A6C2U8A7"/>
<comment type="similarity">
    <text evidence="2">Belongs to the Gfo/Idh/MocA family. Glycosyl hydrolase 109 subfamily.</text>
</comment>
<organism evidence="8 9">
    <name type="scientific">Pontiella desulfatans</name>
    <dbReference type="NCBI Taxonomy" id="2750659"/>
    <lineage>
        <taxon>Bacteria</taxon>
        <taxon>Pseudomonadati</taxon>
        <taxon>Kiritimatiellota</taxon>
        <taxon>Kiritimatiellia</taxon>
        <taxon>Kiritimatiellales</taxon>
        <taxon>Pontiellaceae</taxon>
        <taxon>Pontiella</taxon>
    </lineage>
</organism>
<dbReference type="InterPro" id="IPR036291">
    <property type="entry name" value="NAD(P)-bd_dom_sf"/>
</dbReference>
<dbReference type="Gene3D" id="3.30.360.10">
    <property type="entry name" value="Dihydrodipicolinate Reductase, domain 2"/>
    <property type="match status" value="1"/>
</dbReference>
<evidence type="ECO:0000256" key="3">
    <source>
        <dbReference type="ARBA" id="ARBA00022801"/>
    </source>
</evidence>
<evidence type="ECO:0000256" key="5">
    <source>
        <dbReference type="ARBA" id="ARBA00023295"/>
    </source>
</evidence>
<feature type="domain" description="Gfo/Idh/MocA-like oxidoreductase N-terminal" evidence="6">
    <location>
        <begin position="32"/>
        <end position="157"/>
    </location>
</feature>
<evidence type="ECO:0000256" key="4">
    <source>
        <dbReference type="ARBA" id="ARBA00023027"/>
    </source>
</evidence>
<dbReference type="RefSeq" id="WP_222847269.1">
    <property type="nucleotide sequence ID" value="NZ_CAAHFG010000003.1"/>
</dbReference>
<proteinExistence type="inferred from homology"/>